<keyword evidence="1" id="KW-0812">Transmembrane</keyword>
<accession>A0A2R5GCB6</accession>
<feature type="transmembrane region" description="Helical" evidence="1">
    <location>
        <begin position="33"/>
        <end position="51"/>
    </location>
</feature>
<dbReference type="Proteomes" id="UP000241890">
    <property type="component" value="Unassembled WGS sequence"/>
</dbReference>
<feature type="transmembrane region" description="Helical" evidence="1">
    <location>
        <begin position="63"/>
        <end position="82"/>
    </location>
</feature>
<protein>
    <submittedName>
        <fullName evidence="2">Uncharacterized protein</fullName>
    </submittedName>
</protein>
<dbReference type="AlphaFoldDB" id="A0A2R5GCB6"/>
<keyword evidence="1" id="KW-0472">Membrane</keyword>
<proteinExistence type="predicted"/>
<name>A0A2R5GCB6_9STRA</name>
<evidence type="ECO:0000256" key="1">
    <source>
        <dbReference type="SAM" id="Phobius"/>
    </source>
</evidence>
<feature type="transmembrane region" description="Helical" evidence="1">
    <location>
        <begin position="7"/>
        <end position="27"/>
    </location>
</feature>
<comment type="caution">
    <text evidence="2">The sequence shown here is derived from an EMBL/GenBank/DDBJ whole genome shotgun (WGS) entry which is preliminary data.</text>
</comment>
<dbReference type="EMBL" id="BEYU01000045">
    <property type="protein sequence ID" value="GBG28626.1"/>
    <property type="molecule type" value="Genomic_DNA"/>
</dbReference>
<keyword evidence="3" id="KW-1185">Reference proteome</keyword>
<keyword evidence="1" id="KW-1133">Transmembrane helix</keyword>
<organism evidence="2 3">
    <name type="scientific">Hondaea fermentalgiana</name>
    <dbReference type="NCBI Taxonomy" id="2315210"/>
    <lineage>
        <taxon>Eukaryota</taxon>
        <taxon>Sar</taxon>
        <taxon>Stramenopiles</taxon>
        <taxon>Bigyra</taxon>
        <taxon>Labyrinthulomycetes</taxon>
        <taxon>Thraustochytrida</taxon>
        <taxon>Thraustochytriidae</taxon>
        <taxon>Hondaea</taxon>
    </lineage>
</organism>
<gene>
    <name evidence="2" type="ORF">FCC1311_048472</name>
</gene>
<evidence type="ECO:0000313" key="2">
    <source>
        <dbReference type="EMBL" id="GBG28626.1"/>
    </source>
</evidence>
<evidence type="ECO:0000313" key="3">
    <source>
        <dbReference type="Proteomes" id="UP000241890"/>
    </source>
</evidence>
<sequence>MKSPLSAYTYLPFAYLLAVSSAYGSAYHGKYEWAAPPYVLLTFTLANLFVARHYNNSALVREPLHAHAWGAVTSAFFGVLLIDAHGTVFSAVHARTMSDALAFTYLLSAWLCSYVLERDDALLCLHLAFLYLPLRREWEMHLYLFVLYVAAEAFLHRARLAAHVDRPERSPPGSCGALRPVLQAFAYLRVPGLWALLGVPQLVFEYLRMRHKDVIAFRRVHEMISAEIELVQQQRAAEV</sequence>
<dbReference type="InParanoid" id="A0A2R5GCB6"/>
<reference evidence="2 3" key="1">
    <citation type="submission" date="2017-12" db="EMBL/GenBank/DDBJ databases">
        <title>Sequencing, de novo assembly and annotation of complete genome of a new Thraustochytrid species, strain FCC1311.</title>
        <authorList>
            <person name="Sedici K."/>
            <person name="Godart F."/>
            <person name="Aiese Cigliano R."/>
            <person name="Sanseverino W."/>
            <person name="Barakat M."/>
            <person name="Ortet P."/>
            <person name="Marechal E."/>
            <person name="Cagnac O."/>
            <person name="Amato A."/>
        </authorList>
    </citation>
    <scope>NUCLEOTIDE SEQUENCE [LARGE SCALE GENOMIC DNA]</scope>
</reference>